<comment type="caution">
    <text evidence="1">The sequence shown here is derived from an EMBL/GenBank/DDBJ whole genome shotgun (WGS) entry which is preliminary data.</text>
</comment>
<gene>
    <name evidence="1" type="ORF">AQJ54_06930</name>
</gene>
<dbReference type="Proteomes" id="UP000054375">
    <property type="component" value="Unassembled WGS sequence"/>
</dbReference>
<evidence type="ECO:0000313" key="1">
    <source>
        <dbReference type="EMBL" id="KUN69391.1"/>
    </source>
</evidence>
<dbReference type="AlphaFoldDB" id="A0A124HYY9"/>
<sequence length="143" mass="15739">MNTGAQGPHRQAELRRFRTACFEAARRTGARVDSLDLPGVVRSFEAASITSPTGSVVTLHHTDRPIVAFTGTPPVAGRPVSDFMDSPPYADVFKAYGFQVLTPAVLNTPVVALDLTELTPIEPTDLRYWRPDVLGDVLFNWWD</sequence>
<dbReference type="RefSeq" id="WP_062235049.1">
    <property type="nucleotide sequence ID" value="NZ_JBEPAT010000026.1"/>
</dbReference>
<evidence type="ECO:0000313" key="2">
    <source>
        <dbReference type="Proteomes" id="UP000054375"/>
    </source>
</evidence>
<proteinExistence type="predicted"/>
<dbReference type="EMBL" id="LMWV01000005">
    <property type="protein sequence ID" value="KUN69391.1"/>
    <property type="molecule type" value="Genomic_DNA"/>
</dbReference>
<protein>
    <submittedName>
        <fullName evidence="1">Uncharacterized protein</fullName>
    </submittedName>
</protein>
<keyword evidence="2" id="KW-1185">Reference proteome</keyword>
<reference evidence="1 2" key="1">
    <citation type="submission" date="2015-10" db="EMBL/GenBank/DDBJ databases">
        <title>Draft genome sequence of Streptomyces griseorubiginosus DSM 40469, type strain for the species Streptomyces griseorubiginosus.</title>
        <authorList>
            <person name="Ruckert C."/>
            <person name="Winkler A."/>
            <person name="Kalinowski J."/>
            <person name="Kampfer P."/>
            <person name="Glaeser S."/>
        </authorList>
    </citation>
    <scope>NUCLEOTIDE SEQUENCE [LARGE SCALE GENOMIC DNA]</scope>
    <source>
        <strain evidence="1 2">DSM 40469</strain>
    </source>
</reference>
<accession>A0A124HYY9</accession>
<name>A0A124HYY9_9ACTN</name>
<organism evidence="1 2">
    <name type="scientific">Streptomyces griseorubiginosus</name>
    <dbReference type="NCBI Taxonomy" id="67304"/>
    <lineage>
        <taxon>Bacteria</taxon>
        <taxon>Bacillati</taxon>
        <taxon>Actinomycetota</taxon>
        <taxon>Actinomycetes</taxon>
        <taxon>Kitasatosporales</taxon>
        <taxon>Streptomycetaceae</taxon>
        <taxon>Streptomyces</taxon>
    </lineage>
</organism>